<evidence type="ECO:0000313" key="3">
    <source>
        <dbReference type="Proteomes" id="UP000690515"/>
    </source>
</evidence>
<proteinExistence type="predicted"/>
<keyword evidence="1" id="KW-0812">Transmembrane</keyword>
<comment type="caution">
    <text evidence="2">The sequence shown here is derived from an EMBL/GenBank/DDBJ whole genome shotgun (WGS) entry which is preliminary data.</text>
</comment>
<dbReference type="Proteomes" id="UP000690515">
    <property type="component" value="Unassembled WGS sequence"/>
</dbReference>
<sequence>MNKTLSKKQNDNVNFVLLNKTVQFVEDVTYWLVAPVLFTGALAALSAIQMS</sequence>
<evidence type="ECO:0000313" key="2">
    <source>
        <dbReference type="EMBL" id="MBU2711057.1"/>
    </source>
</evidence>
<dbReference type="RefSeq" id="WP_215819222.1">
    <property type="nucleotide sequence ID" value="NZ_JAGSOY010000014.1"/>
</dbReference>
<reference evidence="2 3" key="1">
    <citation type="submission" date="2021-04" db="EMBL/GenBank/DDBJ databases">
        <authorList>
            <person name="Pira H."/>
            <person name="Risdian C."/>
            <person name="Wink J."/>
        </authorList>
    </citation>
    <scope>NUCLEOTIDE SEQUENCE [LARGE SCALE GENOMIC DNA]</scope>
    <source>
        <strain evidence="2 3">WH53</strain>
    </source>
</reference>
<name>A0ABS5ZDN3_9GAMM</name>
<keyword evidence="1" id="KW-1133">Transmembrane helix</keyword>
<dbReference type="EMBL" id="JAGSOY010000014">
    <property type="protein sequence ID" value="MBU2711057.1"/>
    <property type="molecule type" value="Genomic_DNA"/>
</dbReference>
<organism evidence="2 3">
    <name type="scientific">Zooshikella harenae</name>
    <dbReference type="NCBI Taxonomy" id="2827238"/>
    <lineage>
        <taxon>Bacteria</taxon>
        <taxon>Pseudomonadati</taxon>
        <taxon>Pseudomonadota</taxon>
        <taxon>Gammaproteobacteria</taxon>
        <taxon>Oceanospirillales</taxon>
        <taxon>Zooshikellaceae</taxon>
        <taxon>Zooshikella</taxon>
    </lineage>
</organism>
<evidence type="ECO:0000256" key="1">
    <source>
        <dbReference type="SAM" id="Phobius"/>
    </source>
</evidence>
<keyword evidence="1" id="KW-0472">Membrane</keyword>
<gene>
    <name evidence="2" type="ORF">KCG35_08295</name>
</gene>
<feature type="transmembrane region" description="Helical" evidence="1">
    <location>
        <begin position="28"/>
        <end position="48"/>
    </location>
</feature>
<accession>A0ABS5ZDN3</accession>
<keyword evidence="3" id="KW-1185">Reference proteome</keyword>
<protein>
    <submittedName>
        <fullName evidence="2">Uncharacterized protein</fullName>
    </submittedName>
</protein>